<sequence length="52" mass="5851">MTGFSRGEVNRTHTHDGLTPLVLNGLSEFPNVLQLVKTWTTLGWLKPLFLLT</sequence>
<evidence type="ECO:0000313" key="2">
    <source>
        <dbReference type="Proteomes" id="UP000000442"/>
    </source>
</evidence>
<keyword evidence="2" id="KW-1185">Reference proteome</keyword>
<dbReference type="AlphaFoldDB" id="C0QH48"/>
<gene>
    <name evidence="1" type="ordered locus">HRM2_26030</name>
</gene>
<dbReference type="STRING" id="177437.HRM2_26030"/>
<dbReference type="HOGENOM" id="CLU_3079094_0_0_7"/>
<dbReference type="KEGG" id="dat:HRM2_26030"/>
<dbReference type="Proteomes" id="UP000000442">
    <property type="component" value="Chromosome"/>
</dbReference>
<accession>C0QH48</accession>
<reference evidence="1 2" key="1">
    <citation type="journal article" date="2009" name="Environ. Microbiol.">
        <title>Genome sequence of Desulfobacterium autotrophicum HRM2, a marine sulfate reducer oxidizing organic carbon completely to carbon dioxide.</title>
        <authorList>
            <person name="Strittmatter A.W."/>
            <person name="Liesegang H."/>
            <person name="Rabus R."/>
            <person name="Decker I."/>
            <person name="Amann J."/>
            <person name="Andres S."/>
            <person name="Henne A."/>
            <person name="Fricke W.F."/>
            <person name="Martinez-Arias R."/>
            <person name="Bartels D."/>
            <person name="Goesmann A."/>
            <person name="Krause L."/>
            <person name="Puehler A."/>
            <person name="Klenk H.P."/>
            <person name="Richter M."/>
            <person name="Schuler M."/>
            <person name="Gloeckner F.O."/>
            <person name="Meyerdierks A."/>
            <person name="Gottschalk G."/>
            <person name="Amann R."/>
        </authorList>
    </citation>
    <scope>NUCLEOTIDE SEQUENCE [LARGE SCALE GENOMIC DNA]</scope>
    <source>
        <strain evidence="2">ATCC 43914 / DSM 3382 / HRM2</strain>
    </source>
</reference>
<protein>
    <submittedName>
        <fullName evidence="1">Uncharacterized protein</fullName>
    </submittedName>
</protein>
<dbReference type="eggNOG" id="COG0507">
    <property type="taxonomic scope" value="Bacteria"/>
</dbReference>
<evidence type="ECO:0000313" key="1">
    <source>
        <dbReference type="EMBL" id="ACN15697.1"/>
    </source>
</evidence>
<proteinExistence type="predicted"/>
<name>C0QH48_DESAH</name>
<dbReference type="EMBL" id="CP001087">
    <property type="protein sequence ID" value="ACN15697.1"/>
    <property type="molecule type" value="Genomic_DNA"/>
</dbReference>
<organism evidence="1 2">
    <name type="scientific">Desulforapulum autotrophicum (strain ATCC 43914 / DSM 3382 / VKM B-1955 / HRM2)</name>
    <name type="common">Desulfobacterium autotrophicum</name>
    <dbReference type="NCBI Taxonomy" id="177437"/>
    <lineage>
        <taxon>Bacteria</taxon>
        <taxon>Pseudomonadati</taxon>
        <taxon>Thermodesulfobacteriota</taxon>
        <taxon>Desulfobacteria</taxon>
        <taxon>Desulfobacterales</taxon>
        <taxon>Desulfobacteraceae</taxon>
        <taxon>Desulforapulum</taxon>
    </lineage>
</organism>